<gene>
    <name evidence="1" type="ORF">PVIIG_00127</name>
</gene>
<organism evidence="1 2">
    <name type="scientific">Plasmodium vivax India VII</name>
    <dbReference type="NCBI Taxonomy" id="1077284"/>
    <lineage>
        <taxon>Eukaryota</taxon>
        <taxon>Sar</taxon>
        <taxon>Alveolata</taxon>
        <taxon>Apicomplexa</taxon>
        <taxon>Aconoidasida</taxon>
        <taxon>Haemosporida</taxon>
        <taxon>Plasmodiidae</taxon>
        <taxon>Plasmodium</taxon>
        <taxon>Plasmodium (Plasmodium)</taxon>
    </lineage>
</organism>
<dbReference type="AlphaFoldDB" id="A0A0J9S9V8"/>
<dbReference type="Proteomes" id="UP000053562">
    <property type="component" value="Unassembled WGS sequence"/>
</dbReference>
<reference evidence="1 2" key="1">
    <citation type="submission" date="2011-08" db="EMBL/GenBank/DDBJ databases">
        <title>The Genome Sequence of Plasmodium vivax India VII.</title>
        <authorList>
            <consortium name="The Broad Institute Genome Sequencing Platform"/>
            <consortium name="The Broad Institute Genome Sequencing Center for Infectious Disease"/>
            <person name="Neafsey D."/>
            <person name="Carlton J."/>
            <person name="Barnwell J."/>
            <person name="Collins W."/>
            <person name="Escalante A."/>
            <person name="Mullikin J."/>
            <person name="Saul A."/>
            <person name="Guigo R."/>
            <person name="Camara F."/>
            <person name="Young S.K."/>
            <person name="Zeng Q."/>
            <person name="Gargeya S."/>
            <person name="Fitzgerald M."/>
            <person name="Haas B."/>
            <person name="Abouelleil A."/>
            <person name="Alvarado L."/>
            <person name="Arachchi H.M."/>
            <person name="Berlin A."/>
            <person name="Brown A."/>
            <person name="Chapman S.B."/>
            <person name="Chen Z."/>
            <person name="Dunbar C."/>
            <person name="Freedman E."/>
            <person name="Gearin G."/>
            <person name="Gellesch M."/>
            <person name="Goldberg J."/>
            <person name="Griggs A."/>
            <person name="Gujja S."/>
            <person name="Heiman D."/>
            <person name="Howarth C."/>
            <person name="Larson L."/>
            <person name="Lui A."/>
            <person name="MacDonald P.J.P."/>
            <person name="Montmayeur A."/>
            <person name="Murphy C."/>
            <person name="Neiman D."/>
            <person name="Pearson M."/>
            <person name="Priest M."/>
            <person name="Roberts A."/>
            <person name="Saif S."/>
            <person name="Shea T."/>
            <person name="Shenoy N."/>
            <person name="Sisk P."/>
            <person name="Stolte C."/>
            <person name="Sykes S."/>
            <person name="Wortman J."/>
            <person name="Nusbaum C."/>
            <person name="Birren B."/>
        </authorList>
    </citation>
    <scope>NUCLEOTIDE SEQUENCE [LARGE SCALE GENOMIC DNA]</scope>
    <source>
        <strain evidence="1 2">India VII</strain>
    </source>
</reference>
<accession>A0A0J9S9V8</accession>
<name>A0A0J9S9V8_PLAVI</name>
<sequence>MSFSFYFFCNFYDSTIFSIFWKIKGKWKTGPFLRILKNYIIYTMFICMLKKYPFVNLLFLENLEMLAYLKIYEKIYEYTIRNIFLENSPDFDSSKEILNFFWFSTNDELKAQSFEISLSHFEKLFLENKHNLGPHTKEYLAQLEKGEPCKKKKKKKKSQILSLHFESKNGAIQCFTQNNCITKLCEITISADAYLRKFVH</sequence>
<proteinExistence type="predicted"/>
<protein>
    <submittedName>
        <fullName evidence="1">Uncharacterized protein</fullName>
    </submittedName>
</protein>
<dbReference type="EMBL" id="KQ234361">
    <property type="protein sequence ID" value="KMZ78732.1"/>
    <property type="molecule type" value="Genomic_DNA"/>
</dbReference>
<evidence type="ECO:0000313" key="2">
    <source>
        <dbReference type="Proteomes" id="UP000053562"/>
    </source>
</evidence>
<evidence type="ECO:0000313" key="1">
    <source>
        <dbReference type="EMBL" id="KMZ78732.1"/>
    </source>
</evidence>